<keyword evidence="5" id="KW-0413">Isomerase</keyword>
<organism evidence="5 6">
    <name type="scientific">Cytobacillus purgationiresistens</name>
    <dbReference type="NCBI Taxonomy" id="863449"/>
    <lineage>
        <taxon>Bacteria</taxon>
        <taxon>Bacillati</taxon>
        <taxon>Bacillota</taxon>
        <taxon>Bacilli</taxon>
        <taxon>Bacillales</taxon>
        <taxon>Bacillaceae</taxon>
        <taxon>Cytobacillus</taxon>
    </lineage>
</organism>
<accession>A0ABU0ACM8</accession>
<dbReference type="InterPro" id="IPR013766">
    <property type="entry name" value="Thioredoxin_domain"/>
</dbReference>
<evidence type="ECO:0000259" key="4">
    <source>
        <dbReference type="PROSITE" id="PS51352"/>
    </source>
</evidence>
<evidence type="ECO:0000256" key="2">
    <source>
        <dbReference type="ARBA" id="ARBA00023157"/>
    </source>
</evidence>
<keyword evidence="6" id="KW-1185">Reference proteome</keyword>
<reference evidence="5 6" key="1">
    <citation type="submission" date="2023-07" db="EMBL/GenBank/DDBJ databases">
        <title>Genomic Encyclopedia of Type Strains, Phase IV (KMG-IV): sequencing the most valuable type-strain genomes for metagenomic binning, comparative biology and taxonomic classification.</title>
        <authorList>
            <person name="Goeker M."/>
        </authorList>
    </citation>
    <scope>NUCLEOTIDE SEQUENCE [LARGE SCALE GENOMIC DNA]</scope>
    <source>
        <strain evidence="5 6">DSM 23494</strain>
    </source>
</reference>
<evidence type="ECO:0000313" key="5">
    <source>
        <dbReference type="EMBL" id="MDQ0269003.1"/>
    </source>
</evidence>
<protein>
    <submittedName>
        <fullName evidence="5">Thiol-disulfide isomerase/thioredoxin</fullName>
    </submittedName>
</protein>
<sequence>MKKVIIFLAIIILLFAGVGILTKMQNEQKVSGNNPYGKNTLHPETANQLNDPNYSNIILPSDLKDVLADEGDATVYFFSPLCEYCKKATPIVSPLSENMDVNLVQYNLLEFDEGFNDYAIKETPTIIQFKDGKETARITGLQDKAVFENWFNEHSK</sequence>
<dbReference type="SUPFAM" id="SSF52833">
    <property type="entry name" value="Thioredoxin-like"/>
    <property type="match status" value="1"/>
</dbReference>
<dbReference type="PANTHER" id="PTHR45663">
    <property type="entry name" value="GEO12009P1"/>
    <property type="match status" value="1"/>
</dbReference>
<keyword evidence="2" id="KW-1015">Disulfide bond</keyword>
<feature type="domain" description="Thioredoxin" evidence="4">
    <location>
        <begin position="40"/>
        <end position="156"/>
    </location>
</feature>
<dbReference type="RefSeq" id="WP_307472202.1">
    <property type="nucleotide sequence ID" value="NZ_JAUSUB010000002.1"/>
</dbReference>
<evidence type="ECO:0000256" key="1">
    <source>
        <dbReference type="ARBA" id="ARBA00008987"/>
    </source>
</evidence>
<dbReference type="InterPro" id="IPR036249">
    <property type="entry name" value="Thioredoxin-like_sf"/>
</dbReference>
<evidence type="ECO:0000256" key="3">
    <source>
        <dbReference type="ARBA" id="ARBA00023284"/>
    </source>
</evidence>
<dbReference type="Pfam" id="PF00085">
    <property type="entry name" value="Thioredoxin"/>
    <property type="match status" value="1"/>
</dbReference>
<dbReference type="PANTHER" id="PTHR45663:SF11">
    <property type="entry name" value="GEO12009P1"/>
    <property type="match status" value="1"/>
</dbReference>
<proteinExistence type="inferred from homology"/>
<dbReference type="Gene3D" id="3.40.30.10">
    <property type="entry name" value="Glutaredoxin"/>
    <property type="match status" value="1"/>
</dbReference>
<dbReference type="CDD" id="cd02947">
    <property type="entry name" value="TRX_family"/>
    <property type="match status" value="1"/>
</dbReference>
<dbReference type="EMBL" id="JAUSUB010000002">
    <property type="protein sequence ID" value="MDQ0269003.1"/>
    <property type="molecule type" value="Genomic_DNA"/>
</dbReference>
<name>A0ABU0ACM8_9BACI</name>
<dbReference type="Proteomes" id="UP001238088">
    <property type="component" value="Unassembled WGS sequence"/>
</dbReference>
<comment type="similarity">
    <text evidence="1">Belongs to the thioredoxin family.</text>
</comment>
<dbReference type="GO" id="GO:0016853">
    <property type="term" value="F:isomerase activity"/>
    <property type="evidence" value="ECO:0007669"/>
    <property type="project" value="UniProtKB-KW"/>
</dbReference>
<keyword evidence="3" id="KW-0676">Redox-active center</keyword>
<comment type="caution">
    <text evidence="5">The sequence shown here is derived from an EMBL/GenBank/DDBJ whole genome shotgun (WGS) entry which is preliminary data.</text>
</comment>
<gene>
    <name evidence="5" type="ORF">J2S17_000872</name>
</gene>
<dbReference type="PROSITE" id="PS51352">
    <property type="entry name" value="THIOREDOXIN_2"/>
    <property type="match status" value="1"/>
</dbReference>
<evidence type="ECO:0000313" key="6">
    <source>
        <dbReference type="Proteomes" id="UP001238088"/>
    </source>
</evidence>